<name>A0ABR3EX21_9AGAR</name>
<reference evidence="1 2" key="1">
    <citation type="submission" date="2024-02" db="EMBL/GenBank/DDBJ databases">
        <title>A draft genome for the cacao thread blight pathogen Marasmius crinis-equi.</title>
        <authorList>
            <person name="Cohen S.P."/>
            <person name="Baruah I.K."/>
            <person name="Amoako-Attah I."/>
            <person name="Bukari Y."/>
            <person name="Meinhardt L.W."/>
            <person name="Bailey B.A."/>
        </authorList>
    </citation>
    <scope>NUCLEOTIDE SEQUENCE [LARGE SCALE GENOMIC DNA]</scope>
    <source>
        <strain evidence="1 2">GH-76</strain>
    </source>
</reference>
<organism evidence="1 2">
    <name type="scientific">Marasmius crinis-equi</name>
    <dbReference type="NCBI Taxonomy" id="585013"/>
    <lineage>
        <taxon>Eukaryota</taxon>
        <taxon>Fungi</taxon>
        <taxon>Dikarya</taxon>
        <taxon>Basidiomycota</taxon>
        <taxon>Agaricomycotina</taxon>
        <taxon>Agaricomycetes</taxon>
        <taxon>Agaricomycetidae</taxon>
        <taxon>Agaricales</taxon>
        <taxon>Marasmiineae</taxon>
        <taxon>Marasmiaceae</taxon>
        <taxon>Marasmius</taxon>
    </lineage>
</organism>
<keyword evidence="2" id="KW-1185">Reference proteome</keyword>
<protein>
    <submittedName>
        <fullName evidence="1">Uncharacterized protein</fullName>
    </submittedName>
</protein>
<dbReference type="SUPFAM" id="SSF52343">
    <property type="entry name" value="Ferredoxin reductase-like, C-terminal NADP-linked domain"/>
    <property type="match status" value="1"/>
</dbReference>
<evidence type="ECO:0000313" key="1">
    <source>
        <dbReference type="EMBL" id="KAL0567352.1"/>
    </source>
</evidence>
<sequence length="69" mass="7926">RAYHDQEDVRRMFRDNAHFYVCGSSRIAKEVKAKSVEIIQAIREDLDASAAASYLEDLLKGRYATDVFD</sequence>
<accession>A0ABR3EX21</accession>
<dbReference type="InterPro" id="IPR039261">
    <property type="entry name" value="FNR_nucleotide-bd"/>
</dbReference>
<comment type="caution">
    <text evidence="1">The sequence shown here is derived from an EMBL/GenBank/DDBJ whole genome shotgun (WGS) entry which is preliminary data.</text>
</comment>
<evidence type="ECO:0000313" key="2">
    <source>
        <dbReference type="Proteomes" id="UP001465976"/>
    </source>
</evidence>
<proteinExistence type="predicted"/>
<gene>
    <name evidence="1" type="ORF">V5O48_014637</name>
</gene>
<dbReference type="EMBL" id="JBAHYK010001607">
    <property type="protein sequence ID" value="KAL0567352.1"/>
    <property type="molecule type" value="Genomic_DNA"/>
</dbReference>
<feature type="non-terminal residue" evidence="1">
    <location>
        <position position="1"/>
    </location>
</feature>
<dbReference type="Proteomes" id="UP001465976">
    <property type="component" value="Unassembled WGS sequence"/>
</dbReference>
<dbReference type="Gene3D" id="3.40.50.80">
    <property type="entry name" value="Nucleotide-binding domain of ferredoxin-NADP reductase (FNR) module"/>
    <property type="match status" value="1"/>
</dbReference>